<dbReference type="SMART" id="SM00342">
    <property type="entry name" value="HTH_ARAC"/>
    <property type="match status" value="1"/>
</dbReference>
<evidence type="ECO:0000256" key="2">
    <source>
        <dbReference type="ARBA" id="ARBA00023125"/>
    </source>
</evidence>
<dbReference type="Pfam" id="PF02311">
    <property type="entry name" value="AraC_binding"/>
    <property type="match status" value="1"/>
</dbReference>
<dbReference type="PROSITE" id="PS01124">
    <property type="entry name" value="HTH_ARAC_FAMILY_2"/>
    <property type="match status" value="1"/>
</dbReference>
<keyword evidence="3" id="KW-0804">Transcription</keyword>
<evidence type="ECO:0000259" key="4">
    <source>
        <dbReference type="PROSITE" id="PS01124"/>
    </source>
</evidence>
<evidence type="ECO:0000256" key="1">
    <source>
        <dbReference type="ARBA" id="ARBA00023015"/>
    </source>
</evidence>
<dbReference type="InterPro" id="IPR003313">
    <property type="entry name" value="AraC-bd"/>
</dbReference>
<dbReference type="InterPro" id="IPR037923">
    <property type="entry name" value="HTH-like"/>
</dbReference>
<dbReference type="InterPro" id="IPR009057">
    <property type="entry name" value="Homeodomain-like_sf"/>
</dbReference>
<keyword evidence="1" id="KW-0805">Transcription regulation</keyword>
<dbReference type="Gene3D" id="1.10.10.60">
    <property type="entry name" value="Homeodomain-like"/>
    <property type="match status" value="2"/>
</dbReference>
<name>A0ABS4IQQ0_9BACL</name>
<evidence type="ECO:0000256" key="3">
    <source>
        <dbReference type="ARBA" id="ARBA00023163"/>
    </source>
</evidence>
<dbReference type="SUPFAM" id="SSF51215">
    <property type="entry name" value="Regulatory protein AraC"/>
    <property type="match status" value="1"/>
</dbReference>
<dbReference type="Gene3D" id="2.60.120.10">
    <property type="entry name" value="Jelly Rolls"/>
    <property type="match status" value="1"/>
</dbReference>
<dbReference type="PANTHER" id="PTHR43280:SF2">
    <property type="entry name" value="HTH-TYPE TRANSCRIPTIONAL REGULATOR EXSA"/>
    <property type="match status" value="1"/>
</dbReference>
<dbReference type="EMBL" id="JAGGLB010000002">
    <property type="protein sequence ID" value="MBP1989216.1"/>
    <property type="molecule type" value="Genomic_DNA"/>
</dbReference>
<evidence type="ECO:0000313" key="6">
    <source>
        <dbReference type="Proteomes" id="UP001519287"/>
    </source>
</evidence>
<protein>
    <submittedName>
        <fullName evidence="5">AraC-like DNA-binding protein</fullName>
    </submittedName>
</protein>
<dbReference type="InterPro" id="IPR014710">
    <property type="entry name" value="RmlC-like_jellyroll"/>
</dbReference>
<gene>
    <name evidence="5" type="ORF">J2Z66_000811</name>
</gene>
<dbReference type="InterPro" id="IPR018060">
    <property type="entry name" value="HTH_AraC"/>
</dbReference>
<dbReference type="RefSeq" id="WP_209970047.1">
    <property type="nucleotide sequence ID" value="NZ_JAGGLB010000002.1"/>
</dbReference>
<evidence type="ECO:0000313" key="5">
    <source>
        <dbReference type="EMBL" id="MBP1989216.1"/>
    </source>
</evidence>
<organism evidence="5 6">
    <name type="scientific">Paenibacillus eucommiae</name>
    <dbReference type="NCBI Taxonomy" id="1355755"/>
    <lineage>
        <taxon>Bacteria</taxon>
        <taxon>Bacillati</taxon>
        <taxon>Bacillota</taxon>
        <taxon>Bacilli</taxon>
        <taxon>Bacillales</taxon>
        <taxon>Paenibacillaceae</taxon>
        <taxon>Paenibacillus</taxon>
    </lineage>
</organism>
<keyword evidence="6" id="KW-1185">Reference proteome</keyword>
<sequence length="296" mass="34498">MKKFATVHLKGELFFNPHEAVYVNRVVESFQQSQHTHDFLEINYVAEGRGAHYLEEERISSRKGDVFMLPVGTSHIFRPSSTDPKQPFVIYNCLIRPEALLEWKSLDSFPDEFAPFIDLCLQNGPTAIKWLRTEDHTGDFHKLFMNLAQEYTHKRAGYTAIMSGLSQAILGMLFRIHVEDTQDQPYREPLFEEIMQEIKLHYHDSKLSAKELAKKMGIETGRFQKLFKLHNGVSFVAFIQNLRIEHSCQLLRETSYQIHHIAELVGYQDLKFFHALFKRKTGTTPHQFRLAAKKMP</sequence>
<proteinExistence type="predicted"/>
<dbReference type="Proteomes" id="UP001519287">
    <property type="component" value="Unassembled WGS sequence"/>
</dbReference>
<accession>A0ABS4IQQ0</accession>
<feature type="domain" description="HTH araC/xylS-type" evidence="4">
    <location>
        <begin position="192"/>
        <end position="291"/>
    </location>
</feature>
<dbReference type="Pfam" id="PF12833">
    <property type="entry name" value="HTH_18"/>
    <property type="match status" value="1"/>
</dbReference>
<dbReference type="PANTHER" id="PTHR43280">
    <property type="entry name" value="ARAC-FAMILY TRANSCRIPTIONAL REGULATOR"/>
    <property type="match status" value="1"/>
</dbReference>
<dbReference type="SUPFAM" id="SSF46689">
    <property type="entry name" value="Homeodomain-like"/>
    <property type="match status" value="1"/>
</dbReference>
<keyword evidence="2" id="KW-0238">DNA-binding</keyword>
<reference evidence="5 6" key="1">
    <citation type="submission" date="2021-03" db="EMBL/GenBank/DDBJ databases">
        <title>Genomic Encyclopedia of Type Strains, Phase IV (KMG-IV): sequencing the most valuable type-strain genomes for metagenomic binning, comparative biology and taxonomic classification.</title>
        <authorList>
            <person name="Goeker M."/>
        </authorList>
    </citation>
    <scope>NUCLEOTIDE SEQUENCE [LARGE SCALE GENOMIC DNA]</scope>
    <source>
        <strain evidence="5 6">DSM 26048</strain>
    </source>
</reference>
<comment type="caution">
    <text evidence="5">The sequence shown here is derived from an EMBL/GenBank/DDBJ whole genome shotgun (WGS) entry which is preliminary data.</text>
</comment>